<dbReference type="GeneID" id="89951247"/>
<keyword evidence="2" id="KW-1185">Reference proteome</keyword>
<name>A0AAN7HW03_9FUNG</name>
<evidence type="ECO:0000313" key="2">
    <source>
        <dbReference type="Proteomes" id="UP001304243"/>
    </source>
</evidence>
<dbReference type="AlphaFoldDB" id="A0AAN7HW03"/>
<comment type="caution">
    <text evidence="1">The sequence shown here is derived from an EMBL/GenBank/DDBJ whole genome shotgun (WGS) entry which is preliminary data.</text>
</comment>
<dbReference type="Proteomes" id="UP001304243">
    <property type="component" value="Unassembled WGS sequence"/>
</dbReference>
<dbReference type="EMBL" id="JASEJX010000039">
    <property type="protein sequence ID" value="KAK4509211.1"/>
    <property type="molecule type" value="Genomic_DNA"/>
</dbReference>
<gene>
    <name evidence="1" type="ORF">ATC70_007561</name>
</gene>
<sequence length="147" mass="16810">MPSTARNLWFRLIHNKVSSKANLYTPLRLPDDLCEYSGHRETTAQMLFTCQSNLEILSNYFALVFLPLGALDMSEVYQNVMSLNLSSFHFLDSPLKVSVFVAITCVLTTIWRAKWPAYYDNVGIDNQSIVDRAISNLRNLSSLNWIN</sequence>
<dbReference type="RefSeq" id="XP_064675877.1">
    <property type="nucleotide sequence ID" value="XM_064826820.1"/>
</dbReference>
<organism evidence="1 2">
    <name type="scientific">Mucor velutinosus</name>
    <dbReference type="NCBI Taxonomy" id="708070"/>
    <lineage>
        <taxon>Eukaryota</taxon>
        <taxon>Fungi</taxon>
        <taxon>Fungi incertae sedis</taxon>
        <taxon>Mucoromycota</taxon>
        <taxon>Mucoromycotina</taxon>
        <taxon>Mucoromycetes</taxon>
        <taxon>Mucorales</taxon>
        <taxon>Mucorineae</taxon>
        <taxon>Mucoraceae</taxon>
        <taxon>Mucor</taxon>
    </lineage>
</organism>
<reference evidence="1 2" key="1">
    <citation type="submission" date="2022-11" db="EMBL/GenBank/DDBJ databases">
        <title>Mucor velutinosus strain NIH1002 WGS.</title>
        <authorList>
            <person name="Subramanian P."/>
            <person name="Mullikin J.C."/>
            <person name="Segre J.A."/>
            <person name="Zelazny A.M."/>
        </authorList>
    </citation>
    <scope>NUCLEOTIDE SEQUENCE [LARGE SCALE GENOMIC DNA]</scope>
    <source>
        <strain evidence="1 2">NIH1002</strain>
    </source>
</reference>
<accession>A0AAN7HW03</accession>
<evidence type="ECO:0008006" key="3">
    <source>
        <dbReference type="Google" id="ProtNLM"/>
    </source>
</evidence>
<proteinExistence type="predicted"/>
<evidence type="ECO:0000313" key="1">
    <source>
        <dbReference type="EMBL" id="KAK4509211.1"/>
    </source>
</evidence>
<protein>
    <recommendedName>
        <fullName evidence="3">Reverse transcriptase zinc-binding domain-containing protein</fullName>
    </recommendedName>
</protein>